<dbReference type="SMART" id="SM00365">
    <property type="entry name" value="LRR_SD22"/>
    <property type="match status" value="3"/>
</dbReference>
<dbReference type="InterPro" id="IPR001611">
    <property type="entry name" value="Leu-rich_rpt"/>
</dbReference>
<dbReference type="InterPro" id="IPR025875">
    <property type="entry name" value="Leu-rich_rpt_4"/>
</dbReference>
<keyword evidence="3" id="KW-0433">Leucine-rich repeat</keyword>
<dbReference type="EMBL" id="GGEC01014025">
    <property type="protein sequence ID" value="MBW94508.1"/>
    <property type="molecule type" value="Transcribed_RNA"/>
</dbReference>
<dbReference type="FunFam" id="3.80.10.10:FF:000801">
    <property type="entry name" value="Outer arm dynein light chain 1"/>
    <property type="match status" value="1"/>
</dbReference>
<dbReference type="PANTHER" id="PTHR15454:SF69">
    <property type="entry name" value="SERINE_THREONINE-PROTEIN KINASE 11-INTERACTING PROTEIN"/>
    <property type="match status" value="1"/>
</dbReference>
<dbReference type="PANTHER" id="PTHR15454">
    <property type="entry name" value="NISCHARIN RELATED"/>
    <property type="match status" value="1"/>
</dbReference>
<evidence type="ECO:0000256" key="4">
    <source>
        <dbReference type="ARBA" id="ARBA00022737"/>
    </source>
</evidence>
<reference evidence="6" key="1">
    <citation type="submission" date="2018-02" db="EMBL/GenBank/DDBJ databases">
        <title>Rhizophora mucronata_Transcriptome.</title>
        <authorList>
            <person name="Meera S.P."/>
            <person name="Sreeshan A."/>
            <person name="Augustine A."/>
        </authorList>
    </citation>
    <scope>NUCLEOTIDE SEQUENCE</scope>
    <source>
        <tissue evidence="6">Leaf</tissue>
    </source>
</reference>
<dbReference type="GO" id="GO:0005737">
    <property type="term" value="C:cytoplasm"/>
    <property type="evidence" value="ECO:0007669"/>
    <property type="project" value="UniProtKB-SubCell"/>
</dbReference>
<evidence type="ECO:0000256" key="2">
    <source>
        <dbReference type="ARBA" id="ARBA00022490"/>
    </source>
</evidence>
<protein>
    <submittedName>
        <fullName evidence="6">Uncharacterized protein MANES_14G172200</fullName>
    </submittedName>
</protein>
<dbReference type="FunFam" id="3.80.10.10:FF:000502">
    <property type="entry name" value="Predicted protein"/>
    <property type="match status" value="1"/>
</dbReference>
<dbReference type="InterPro" id="IPR032675">
    <property type="entry name" value="LRR_dom_sf"/>
</dbReference>
<evidence type="ECO:0000313" key="6">
    <source>
        <dbReference type="EMBL" id="MBW94508.1"/>
    </source>
</evidence>
<feature type="region of interest" description="Disordered" evidence="5">
    <location>
        <begin position="380"/>
        <end position="405"/>
    </location>
</feature>
<dbReference type="AlphaFoldDB" id="A0A2P2JM15"/>
<sequence length="1074" mass="120456">MAAAEIVTGDRYLEKLVKFVEKQAGGLIEGALALKLNPAGLHYVHSRLDALHELESLLAGAPVDYLRAYVSDLGDHRALEQLRRILRLLTTLKVVSVLPPPLRDPTPLSLLPFGRLRVLELRGCDLSTSAARGLLELRHTLEKIICHNSTDALRHVFASRIAEIRDSPNWNRLSFVSCPCNRLVLMDESLQLLPAVETLDLSRNKLEKVDNLRKCTKLKHLDLGFNHLRTVTPFSEVSCPIVKLVLRSNALTTLRGLENLKSLEGLDVSYNIISNFSELEFLTGLPSLQNLWLEGNPLCCARWYQAQVFSYFAHPEILKLDDKGISTREFWKRHIIIASRQKRPSSFGFYSPAKDNAEGEGNINKKMRKVSRLASIETEEESTYFSSDQESPSCDNEVQSKEENVISDDEAEIVDLINKVELMKKEHSIFWLREFKEWMDHESKSSVDGVMNTLLHVKENHTRYKKNQKLPGESSVHPSNSFQALGEDTDANALLYKNSFMHVSTGSHGDVTLPGIARLNLGHKYQKFYSYEGVPQAKGSRSDDFSIQGGNSIVENGNMSSLATIDDTTESYSSSAYPTSPPHYQEDILHRRHNLVEEFLLLSADSYSVLSSDSDTSSSEDDLYEFRHSIHEEQFQNEEYFDQRESNRVFSSSCAEQSSGTAEVPVSDYNNFLGISHDEETASIINEESTWFGKRKSKRKPKIRTISLSDNAVDKIGMSEMLNGKINNHKGYMETEKAKSTIAGSDFDAIIDKKPPQTNAIATSGIANVGGIADGFVERYFNTHVADSKINETCMHYVHCDCVLETESSSREREVALLLSSEKRLYVFLVGVAFDGSGVISLLGWHSAGDVKEVLVGVGVQIVRVYLDRGATYLFLTRTIEKSRQLLYTLHVLGPCGSNDTCLLRSLEQVQVELFEKQICGGSKMSIFQYCMVLLRHDKNEGKTWCLRSLFVCGGHLFLCIEDLKRFSSPLMGASSPPYFSRDLCCSISDVSELIIEGGDCCLTLFLTPVATKFSFSSNTKEKIKATQDENATLTSPNWKIKWFSEVNLFNFVALLIAIHRGMTTSPLLVTHIP</sequence>
<dbReference type="Pfam" id="PF12799">
    <property type="entry name" value="LRR_4"/>
    <property type="match status" value="1"/>
</dbReference>
<dbReference type="SUPFAM" id="SSF52058">
    <property type="entry name" value="L domain-like"/>
    <property type="match status" value="1"/>
</dbReference>
<keyword evidence="4" id="KW-0677">Repeat</keyword>
<organism evidence="6">
    <name type="scientific">Rhizophora mucronata</name>
    <name type="common">Asiatic mangrove</name>
    <dbReference type="NCBI Taxonomy" id="61149"/>
    <lineage>
        <taxon>Eukaryota</taxon>
        <taxon>Viridiplantae</taxon>
        <taxon>Streptophyta</taxon>
        <taxon>Embryophyta</taxon>
        <taxon>Tracheophyta</taxon>
        <taxon>Spermatophyta</taxon>
        <taxon>Magnoliopsida</taxon>
        <taxon>eudicotyledons</taxon>
        <taxon>Gunneridae</taxon>
        <taxon>Pentapetalae</taxon>
        <taxon>rosids</taxon>
        <taxon>fabids</taxon>
        <taxon>Malpighiales</taxon>
        <taxon>Rhizophoraceae</taxon>
        <taxon>Rhizophora</taxon>
    </lineage>
</organism>
<evidence type="ECO:0000256" key="5">
    <source>
        <dbReference type="SAM" id="MobiDB-lite"/>
    </source>
</evidence>
<name>A0A2P2JM15_RHIMU</name>
<evidence type="ECO:0000256" key="1">
    <source>
        <dbReference type="ARBA" id="ARBA00004496"/>
    </source>
</evidence>
<keyword evidence="2" id="KW-0963">Cytoplasm</keyword>
<evidence type="ECO:0000256" key="3">
    <source>
        <dbReference type="ARBA" id="ARBA00022614"/>
    </source>
</evidence>
<comment type="subcellular location">
    <subcellularLocation>
        <location evidence="1">Cytoplasm</location>
    </subcellularLocation>
</comment>
<feature type="compositionally biased region" description="Polar residues" evidence="5">
    <location>
        <begin position="383"/>
        <end position="397"/>
    </location>
</feature>
<dbReference type="Gene3D" id="3.80.10.10">
    <property type="entry name" value="Ribonuclease Inhibitor"/>
    <property type="match status" value="2"/>
</dbReference>
<proteinExistence type="predicted"/>
<accession>A0A2P2JM15</accession>
<dbReference type="PROSITE" id="PS51450">
    <property type="entry name" value="LRR"/>
    <property type="match status" value="3"/>
</dbReference>